<dbReference type="PROSITE" id="PS51257">
    <property type="entry name" value="PROKAR_LIPOPROTEIN"/>
    <property type="match status" value="1"/>
</dbReference>
<evidence type="ECO:0000256" key="1">
    <source>
        <dbReference type="SAM" id="MobiDB-lite"/>
    </source>
</evidence>
<dbReference type="RefSeq" id="WP_345531993.1">
    <property type="nucleotide sequence ID" value="NZ_BAABLD010000005.1"/>
</dbReference>
<sequence length="439" mass="50172">MHYRTILDALRAGFAWFVLLCACTLSLFGATSAAGQTRMYRMKISPEEYQRLPVGAEYEVNGELLAKGKPGEGNRLVSHKPGCRILPNRKPGEQYAPAQSPDCREEVPEPKLPSWAAPIPYPAAVPQTHGLDLARHDEATAAAYFKWLCEHDAGEWVYRRVDNVDGVFEMRDRPYHSGGLWEQFNRYYLEDPWGQVSDRNLGPETLSLHRLSGDRSYVLLDGRGFLGPVGFNQYSLKETYNYYERPVTQEEYLNALRYPHAYGHLNGPSYLRFMRPWPEEPYFTSDKKELRRYSEVLAPGLEAARPFQQRKPGEVMLWARNREHARLIKLAPEPTNEIRSRYGFTWRGITRSENDRALGIAGTEELVVDLQTGELLFLRRVFIKGPSVGAKNMIAWRERQQCPMAKEVLVDILRPALPTQLRGLDLAKLPAPDEANPKP</sequence>
<accession>A0ABP9QHH6</accession>
<gene>
    <name evidence="2" type="ORF">GCM10025770_12150</name>
</gene>
<evidence type="ECO:0000313" key="2">
    <source>
        <dbReference type="EMBL" id="GAA5161991.1"/>
    </source>
</evidence>
<dbReference type="Proteomes" id="UP001500547">
    <property type="component" value="Unassembled WGS sequence"/>
</dbReference>
<evidence type="ECO:0000313" key="3">
    <source>
        <dbReference type="Proteomes" id="UP001500547"/>
    </source>
</evidence>
<keyword evidence="3" id="KW-1185">Reference proteome</keyword>
<dbReference type="EMBL" id="BAABLD010000005">
    <property type="protein sequence ID" value="GAA5161991.1"/>
    <property type="molecule type" value="Genomic_DNA"/>
</dbReference>
<proteinExistence type="predicted"/>
<feature type="region of interest" description="Disordered" evidence="1">
    <location>
        <begin position="88"/>
        <end position="109"/>
    </location>
</feature>
<protein>
    <submittedName>
        <fullName evidence="2">Uncharacterized protein</fullName>
    </submittedName>
</protein>
<reference evidence="3" key="1">
    <citation type="journal article" date="2019" name="Int. J. Syst. Evol. Microbiol.">
        <title>The Global Catalogue of Microorganisms (GCM) 10K type strain sequencing project: providing services to taxonomists for standard genome sequencing and annotation.</title>
        <authorList>
            <consortium name="The Broad Institute Genomics Platform"/>
            <consortium name="The Broad Institute Genome Sequencing Center for Infectious Disease"/>
            <person name="Wu L."/>
            <person name="Ma J."/>
        </authorList>
    </citation>
    <scope>NUCLEOTIDE SEQUENCE [LARGE SCALE GENOMIC DNA]</scope>
    <source>
        <strain evidence="3">JCM 18715</strain>
    </source>
</reference>
<name>A0ABP9QHH6_9RHOO</name>
<comment type="caution">
    <text evidence="2">The sequence shown here is derived from an EMBL/GenBank/DDBJ whole genome shotgun (WGS) entry which is preliminary data.</text>
</comment>
<organism evidence="2 3">
    <name type="scientific">Viridibacterium curvum</name>
    <dbReference type="NCBI Taxonomy" id="1101404"/>
    <lineage>
        <taxon>Bacteria</taxon>
        <taxon>Pseudomonadati</taxon>
        <taxon>Pseudomonadota</taxon>
        <taxon>Betaproteobacteria</taxon>
        <taxon>Rhodocyclales</taxon>
        <taxon>Rhodocyclaceae</taxon>
        <taxon>Viridibacterium</taxon>
    </lineage>
</organism>